<dbReference type="InterPro" id="IPR005269">
    <property type="entry name" value="LOG"/>
</dbReference>
<dbReference type="PANTHER" id="PTHR43393:SF2">
    <property type="entry name" value="CYTOKININ RIBOSIDE 5'-MONOPHOSPHATE PHOSPHORIBOHYDROLASE"/>
    <property type="match status" value="1"/>
</dbReference>
<dbReference type="SUPFAM" id="SSF102405">
    <property type="entry name" value="MCP/YpsA-like"/>
    <property type="match status" value="1"/>
</dbReference>
<dbReference type="EMBL" id="JABZGF010000257">
    <property type="protein sequence ID" value="MBF0966948.1"/>
    <property type="molecule type" value="Genomic_DNA"/>
</dbReference>
<dbReference type="AlphaFoldDB" id="A0A929RPZ9"/>
<comment type="catalytic activity">
    <reaction evidence="1">
        <text>N(6)-(dimethylallyl)adenosine 5'-phosphate + H2O = N(6)-dimethylallyladenine + D-ribose 5-phosphate</text>
        <dbReference type="Rhea" id="RHEA:48560"/>
        <dbReference type="ChEBI" id="CHEBI:15377"/>
        <dbReference type="ChEBI" id="CHEBI:17660"/>
        <dbReference type="ChEBI" id="CHEBI:57526"/>
        <dbReference type="ChEBI" id="CHEBI:78346"/>
        <dbReference type="EC" id="3.2.2.n1"/>
    </reaction>
</comment>
<dbReference type="FunFam" id="3.40.50.450:FF:000011">
    <property type="entry name" value="TIGR00730 family Rossman fold protein"/>
    <property type="match status" value="1"/>
</dbReference>
<dbReference type="Pfam" id="PF03641">
    <property type="entry name" value="Lysine_decarbox"/>
    <property type="match status" value="1"/>
</dbReference>
<comment type="catalytic activity">
    <reaction evidence="1">
        <text>9-ribosyl-trans-zeatin 5'-phosphate + H2O = trans-zeatin + D-ribose 5-phosphate</text>
        <dbReference type="Rhea" id="RHEA:48564"/>
        <dbReference type="ChEBI" id="CHEBI:15377"/>
        <dbReference type="ChEBI" id="CHEBI:16522"/>
        <dbReference type="ChEBI" id="CHEBI:78346"/>
        <dbReference type="ChEBI" id="CHEBI:87947"/>
        <dbReference type="EC" id="3.2.2.n1"/>
    </reaction>
</comment>
<gene>
    <name evidence="2" type="ORF">HXK09_07330</name>
</gene>
<dbReference type="GO" id="GO:0009691">
    <property type="term" value="P:cytokinin biosynthetic process"/>
    <property type="evidence" value="ECO:0007669"/>
    <property type="project" value="UniProtKB-UniRule"/>
</dbReference>
<dbReference type="Proteomes" id="UP000759246">
    <property type="component" value="Unassembled WGS sequence"/>
</dbReference>
<reference evidence="2" key="1">
    <citation type="submission" date="2020-04" db="EMBL/GenBank/DDBJ databases">
        <title>Deep metagenomics examines the oral microbiome during advanced dental caries in children, revealing novel taxa and co-occurrences with host molecules.</title>
        <authorList>
            <person name="Baker J.L."/>
            <person name="Morton J.T."/>
            <person name="Dinis M."/>
            <person name="Alvarez R."/>
            <person name="Tran N.C."/>
            <person name="Knight R."/>
            <person name="Edlund A."/>
        </authorList>
    </citation>
    <scope>NUCLEOTIDE SEQUENCE</scope>
    <source>
        <strain evidence="2">JCVI_30_bin.13</strain>
    </source>
</reference>
<dbReference type="GO" id="GO:0016787">
    <property type="term" value="F:hydrolase activity"/>
    <property type="evidence" value="ECO:0007669"/>
    <property type="project" value="UniProtKB-KW"/>
</dbReference>
<evidence type="ECO:0000256" key="1">
    <source>
        <dbReference type="RuleBase" id="RU363015"/>
    </source>
</evidence>
<organism evidence="2 3">
    <name type="scientific">Actinomyces bouchesdurhonensis</name>
    <dbReference type="NCBI Taxonomy" id="1852361"/>
    <lineage>
        <taxon>Bacteria</taxon>
        <taxon>Bacillati</taxon>
        <taxon>Actinomycetota</taxon>
        <taxon>Actinomycetes</taxon>
        <taxon>Actinomycetales</taxon>
        <taxon>Actinomycetaceae</taxon>
        <taxon>Actinomyces</taxon>
    </lineage>
</organism>
<name>A0A929RPZ9_9ACTO</name>
<dbReference type="NCBIfam" id="TIGR00730">
    <property type="entry name" value="Rossman fold protein, TIGR00730 family"/>
    <property type="match status" value="1"/>
</dbReference>
<sequence>MSTPDNTYRRGSLVLRGDQIPHLTADASLLQTEQSADWKHTDPWRVLRIQSEFVEGFEALAKVGLAISVFGSARTRPDEPLYRAAQRIGQLLAERGYAVITGGGPGMMEAANRGAWEAGGTSVGLGIELPREQGMNQWINRGVNFRYFFARKTMFVKYSQGFIVMPGGFGTMDELFESATLVQTGKIRSFPLVLVGTQYWSGLVEWIRSAMVEAGMISPDDVELLHVVDDPEEAVSLATGE</sequence>
<comment type="caution">
    <text evidence="2">The sequence shown here is derived from an EMBL/GenBank/DDBJ whole genome shotgun (WGS) entry which is preliminary data.</text>
</comment>
<dbReference type="PANTHER" id="PTHR43393">
    <property type="entry name" value="CYTOKININ RIBOSIDE 5'-MONOPHOSPHATE PHOSPHORIBOHYDROLASE"/>
    <property type="match status" value="1"/>
</dbReference>
<dbReference type="Gene3D" id="3.40.50.450">
    <property type="match status" value="1"/>
</dbReference>
<dbReference type="GO" id="GO:0005829">
    <property type="term" value="C:cytosol"/>
    <property type="evidence" value="ECO:0007669"/>
    <property type="project" value="TreeGrafter"/>
</dbReference>
<comment type="similarity">
    <text evidence="1">Belongs to the LOG family.</text>
</comment>
<protein>
    <recommendedName>
        <fullName evidence="1">Cytokinin riboside 5'-monophosphate phosphoribohydrolase</fullName>
        <ecNumber evidence="1">3.2.2.n1</ecNumber>
    </recommendedName>
</protein>
<keyword evidence="1" id="KW-0203">Cytokinin biosynthesis</keyword>
<dbReference type="InterPro" id="IPR052341">
    <property type="entry name" value="LOG_family_nucleotidases"/>
</dbReference>
<dbReference type="InterPro" id="IPR031100">
    <property type="entry name" value="LOG_fam"/>
</dbReference>
<evidence type="ECO:0000313" key="3">
    <source>
        <dbReference type="Proteomes" id="UP000759246"/>
    </source>
</evidence>
<accession>A0A929RPZ9</accession>
<keyword evidence="1" id="KW-0378">Hydrolase</keyword>
<proteinExistence type="inferred from homology"/>
<evidence type="ECO:0000313" key="2">
    <source>
        <dbReference type="EMBL" id="MBF0966948.1"/>
    </source>
</evidence>
<dbReference type="EC" id="3.2.2.n1" evidence="1"/>